<protein>
    <recommendedName>
        <fullName evidence="1">Retrotransposon gag domain-containing protein</fullName>
    </recommendedName>
</protein>
<dbReference type="Pfam" id="PF03732">
    <property type="entry name" value="Retrotrans_gag"/>
    <property type="match status" value="1"/>
</dbReference>
<name>A0AAW1T9L8_9CHLO</name>
<evidence type="ECO:0000259" key="1">
    <source>
        <dbReference type="Pfam" id="PF03732"/>
    </source>
</evidence>
<proteinExistence type="predicted"/>
<keyword evidence="3" id="KW-1185">Reference proteome</keyword>
<organism evidence="2 3">
    <name type="scientific">Apatococcus fuscideae</name>
    <dbReference type="NCBI Taxonomy" id="2026836"/>
    <lineage>
        <taxon>Eukaryota</taxon>
        <taxon>Viridiplantae</taxon>
        <taxon>Chlorophyta</taxon>
        <taxon>core chlorophytes</taxon>
        <taxon>Trebouxiophyceae</taxon>
        <taxon>Chlorellales</taxon>
        <taxon>Chlorellaceae</taxon>
        <taxon>Apatococcus</taxon>
    </lineage>
</organism>
<feature type="domain" description="Retrotransposon gag" evidence="1">
    <location>
        <begin position="170"/>
        <end position="242"/>
    </location>
</feature>
<sequence length="301" mass="34366">MDQTHMVESQTIVLRQQEMGHQKDELEKYSLRRENLRLREEGQALMDQLQQRLAQPPSTANLGAFLAVTITTTAMPGGVAGPAVFAQPIESQGSMLAQMLTQVNQMKAPPKYSDSVLKTIQRFVADRTPSYDVRMWINRFTDIAESEGWLDQSMDLKSKLIKVVDNTIYSWLGTLDRSLLNSSRWPEFKEAFLRRFKRTKADAPRELMTRKQGDHESVRSFGEAFRTLCQEGYTDCNSDQSLELLRTGLVPALGYDLALAARPGDEYTFDTLLEHLIQLERNEQRYQGHDRTLPCSGGWEI</sequence>
<dbReference type="Proteomes" id="UP001485043">
    <property type="component" value="Unassembled WGS sequence"/>
</dbReference>
<evidence type="ECO:0000313" key="2">
    <source>
        <dbReference type="EMBL" id="KAK9865430.1"/>
    </source>
</evidence>
<gene>
    <name evidence="2" type="ORF">WJX84_011012</name>
</gene>
<comment type="caution">
    <text evidence="2">The sequence shown here is derived from an EMBL/GenBank/DDBJ whole genome shotgun (WGS) entry which is preliminary data.</text>
</comment>
<dbReference type="AlphaFoldDB" id="A0AAW1T9L8"/>
<reference evidence="2 3" key="1">
    <citation type="journal article" date="2024" name="Nat. Commun.">
        <title>Phylogenomics reveals the evolutionary origins of lichenization in chlorophyte algae.</title>
        <authorList>
            <person name="Puginier C."/>
            <person name="Libourel C."/>
            <person name="Otte J."/>
            <person name="Skaloud P."/>
            <person name="Haon M."/>
            <person name="Grisel S."/>
            <person name="Petersen M."/>
            <person name="Berrin J.G."/>
            <person name="Delaux P.M."/>
            <person name="Dal Grande F."/>
            <person name="Keller J."/>
        </authorList>
    </citation>
    <scope>NUCLEOTIDE SEQUENCE [LARGE SCALE GENOMIC DNA]</scope>
    <source>
        <strain evidence="2 3">SAG 2523</strain>
    </source>
</reference>
<dbReference type="InterPro" id="IPR005162">
    <property type="entry name" value="Retrotrans_gag_dom"/>
</dbReference>
<accession>A0AAW1T9L8</accession>
<evidence type="ECO:0000313" key="3">
    <source>
        <dbReference type="Proteomes" id="UP001485043"/>
    </source>
</evidence>
<dbReference type="EMBL" id="JALJOV010000250">
    <property type="protein sequence ID" value="KAK9865430.1"/>
    <property type="molecule type" value="Genomic_DNA"/>
</dbReference>